<dbReference type="AlphaFoldDB" id="A0A848CT15"/>
<evidence type="ECO:0000313" key="14">
    <source>
        <dbReference type="Proteomes" id="UP000561326"/>
    </source>
</evidence>
<comment type="caution">
    <text evidence="13">The sequence shown here is derived from an EMBL/GenBank/DDBJ whole genome shotgun (WGS) entry which is preliminary data.</text>
</comment>
<keyword evidence="6" id="KW-0645">Protease</keyword>
<evidence type="ECO:0000256" key="7">
    <source>
        <dbReference type="ARBA" id="ARBA00022840"/>
    </source>
</evidence>
<dbReference type="Pfam" id="PF00664">
    <property type="entry name" value="ABC_membrane"/>
    <property type="match status" value="1"/>
</dbReference>
<dbReference type="GO" id="GO:0016887">
    <property type="term" value="F:ATP hydrolysis activity"/>
    <property type="evidence" value="ECO:0007669"/>
    <property type="project" value="InterPro"/>
</dbReference>
<keyword evidence="9 10" id="KW-0472">Membrane</keyword>
<dbReference type="InterPro" id="IPR003439">
    <property type="entry name" value="ABC_transporter-like_ATP-bd"/>
</dbReference>
<feature type="domain" description="ABC transmembrane type-1" evidence="12">
    <location>
        <begin position="421"/>
        <end position="689"/>
    </location>
</feature>
<dbReference type="Gene3D" id="3.40.50.300">
    <property type="entry name" value="P-loop containing nucleotide triphosphate hydrolases"/>
    <property type="match status" value="1"/>
</dbReference>
<evidence type="ECO:0000256" key="3">
    <source>
        <dbReference type="ARBA" id="ARBA00022475"/>
    </source>
</evidence>
<dbReference type="InterPro" id="IPR003593">
    <property type="entry name" value="AAA+_ATPase"/>
</dbReference>
<evidence type="ECO:0000256" key="10">
    <source>
        <dbReference type="SAM" id="Phobius"/>
    </source>
</evidence>
<dbReference type="Proteomes" id="UP000561326">
    <property type="component" value="Unassembled WGS sequence"/>
</dbReference>
<evidence type="ECO:0000259" key="12">
    <source>
        <dbReference type="PROSITE" id="PS50929"/>
    </source>
</evidence>
<dbReference type="PANTHER" id="PTHR24221:SF654">
    <property type="entry name" value="ATP-BINDING CASSETTE SUB-FAMILY B MEMBER 6"/>
    <property type="match status" value="1"/>
</dbReference>
<comment type="subcellular location">
    <subcellularLocation>
        <location evidence="1">Cell membrane</location>
        <topology evidence="1">Multi-pass membrane protein</topology>
    </subcellularLocation>
</comment>
<organism evidence="13 14">
    <name type="scientific">Aneurinibacillus aneurinilyticus</name>
    <name type="common">Bacillus aneurinolyticus</name>
    <dbReference type="NCBI Taxonomy" id="1391"/>
    <lineage>
        <taxon>Bacteria</taxon>
        <taxon>Bacillati</taxon>
        <taxon>Bacillota</taxon>
        <taxon>Bacilli</taxon>
        <taxon>Bacillales</taxon>
        <taxon>Paenibacillaceae</taxon>
        <taxon>Aneurinibacillus group</taxon>
        <taxon>Aneurinibacillus</taxon>
    </lineage>
</organism>
<feature type="transmembrane region" description="Helical" evidence="10">
    <location>
        <begin position="528"/>
        <end position="551"/>
    </location>
</feature>
<dbReference type="GO" id="GO:0005886">
    <property type="term" value="C:plasma membrane"/>
    <property type="evidence" value="ECO:0007669"/>
    <property type="project" value="UniProtKB-SubCell"/>
</dbReference>
<dbReference type="InterPro" id="IPR039421">
    <property type="entry name" value="Type_1_exporter"/>
</dbReference>
<gene>
    <name evidence="13" type="ORF">HF838_08600</name>
</gene>
<keyword evidence="3" id="KW-1003">Cell membrane</keyword>
<dbReference type="InterPro" id="IPR022515">
    <property type="entry name" value="NHPM_micro_ABC2"/>
</dbReference>
<keyword evidence="7" id="KW-0067">ATP-binding</keyword>
<dbReference type="PROSITE" id="PS50893">
    <property type="entry name" value="ABC_TRANSPORTER_2"/>
    <property type="match status" value="1"/>
</dbReference>
<feature type="transmembrane region" description="Helical" evidence="10">
    <location>
        <begin position="648"/>
        <end position="667"/>
    </location>
</feature>
<keyword evidence="8 10" id="KW-1133">Transmembrane helix</keyword>
<dbReference type="Gene3D" id="1.20.1560.10">
    <property type="entry name" value="ABC transporter type 1, transmembrane domain"/>
    <property type="match status" value="1"/>
</dbReference>
<reference evidence="13 14" key="1">
    <citation type="submission" date="2020-04" db="EMBL/GenBank/DDBJ databases">
        <authorList>
            <person name="Hitch T.C.A."/>
            <person name="Wylensek D."/>
            <person name="Clavel T."/>
        </authorList>
    </citation>
    <scope>NUCLEOTIDE SEQUENCE [LARGE SCALE GENOMIC DNA]</scope>
    <source>
        <strain evidence="13 14">WB01_D5_05</strain>
    </source>
</reference>
<dbReference type="GO" id="GO:0034040">
    <property type="term" value="F:ATPase-coupled lipid transmembrane transporter activity"/>
    <property type="evidence" value="ECO:0007669"/>
    <property type="project" value="TreeGrafter"/>
</dbReference>
<dbReference type="InterPro" id="IPR011527">
    <property type="entry name" value="ABC1_TM_dom"/>
</dbReference>
<evidence type="ECO:0000256" key="2">
    <source>
        <dbReference type="ARBA" id="ARBA00022448"/>
    </source>
</evidence>
<dbReference type="PROSITE" id="PS00211">
    <property type="entry name" value="ABC_TRANSPORTER_1"/>
    <property type="match status" value="1"/>
</dbReference>
<keyword evidence="6" id="KW-0378">Hydrolase</keyword>
<dbReference type="SUPFAM" id="SSF52540">
    <property type="entry name" value="P-loop containing nucleoside triphosphate hydrolases"/>
    <property type="match status" value="1"/>
</dbReference>
<feature type="domain" description="ABC transporter" evidence="11">
    <location>
        <begin position="730"/>
        <end position="963"/>
    </location>
</feature>
<evidence type="ECO:0000259" key="11">
    <source>
        <dbReference type="PROSITE" id="PS50893"/>
    </source>
</evidence>
<keyword evidence="6" id="KW-0788">Thiol protease</keyword>
<feature type="transmembrane region" description="Helical" evidence="10">
    <location>
        <begin position="455"/>
        <end position="474"/>
    </location>
</feature>
<evidence type="ECO:0000256" key="1">
    <source>
        <dbReference type="ARBA" id="ARBA00004651"/>
    </source>
</evidence>
<dbReference type="SUPFAM" id="SSF90123">
    <property type="entry name" value="ABC transporter transmembrane region"/>
    <property type="match status" value="1"/>
</dbReference>
<feature type="transmembrane region" description="Helical" evidence="10">
    <location>
        <begin position="421"/>
        <end position="443"/>
    </location>
</feature>
<dbReference type="InterPro" id="IPR027417">
    <property type="entry name" value="P-loop_NTPase"/>
</dbReference>
<keyword evidence="5" id="KW-0547">Nucleotide-binding</keyword>
<accession>A0A848CT15</accession>
<evidence type="ECO:0000256" key="5">
    <source>
        <dbReference type="ARBA" id="ARBA00022741"/>
    </source>
</evidence>
<keyword evidence="4 10" id="KW-0812">Transmembrane</keyword>
<dbReference type="PROSITE" id="PS50929">
    <property type="entry name" value="ABC_TM1F"/>
    <property type="match status" value="1"/>
</dbReference>
<name>A0A848CT15_ANEAE</name>
<dbReference type="InterPro" id="IPR017871">
    <property type="entry name" value="ABC_transporter-like_CS"/>
</dbReference>
<dbReference type="GO" id="GO:0005524">
    <property type="term" value="F:ATP binding"/>
    <property type="evidence" value="ECO:0007669"/>
    <property type="project" value="UniProtKB-KW"/>
</dbReference>
<dbReference type="RefSeq" id="WP_168975045.1">
    <property type="nucleotide sequence ID" value="NZ_JABAGO010000012.1"/>
</dbReference>
<evidence type="ECO:0000256" key="6">
    <source>
        <dbReference type="ARBA" id="ARBA00022807"/>
    </source>
</evidence>
<protein>
    <submittedName>
        <fullName evidence="13">NHLP bacteriocin export ABC transporter permease/ATPase subunit</fullName>
    </submittedName>
</protein>
<feature type="transmembrane region" description="Helical" evidence="10">
    <location>
        <begin position="557"/>
        <end position="577"/>
    </location>
</feature>
<dbReference type="PANTHER" id="PTHR24221">
    <property type="entry name" value="ATP-BINDING CASSETTE SUB-FAMILY B"/>
    <property type="match status" value="1"/>
</dbReference>
<keyword evidence="2" id="KW-0813">Transport</keyword>
<dbReference type="Pfam" id="PF00005">
    <property type="entry name" value="ABC_tran"/>
    <property type="match status" value="1"/>
</dbReference>
<evidence type="ECO:0000256" key="8">
    <source>
        <dbReference type="ARBA" id="ARBA00022989"/>
    </source>
</evidence>
<sequence>MNARFWLQNAYETLNFAKRTSYILDDPGAIYVVIEGTCEVYTAPIRNGRVASMKTFLLAIGVEQCMFAFPDRQDGHFGLIADAFAGTKLLKVDLHTLFPRLHEDDGLRIGIARIIDEWLQNIAVSVVTQLPPRHAQPVTVEEETVVWKEGQFISENGVVWTKPMALAVRCWGRNDLPEISASQIVPLMRSVWIASPKGNRLQHMCTALFMKEDEFGTSLRQYHHLIRLFIQRNAKDREEAEQTRMRLRSQQDDLMMTQALSRFSAVAEKVGQEKLLAESEGDEPLLRCFRWIGKEIGIDIKTSPQLNELRCKLRPEDIFLDSGVRYRKVALRNDWWREDNGPLLAFWEDGWPVALLPDNGPSYHFRDGMTGEKGKVTAELATQMEAFAYELYRPLPNRALHAKDLLRFMFTSRTKKDGYRALSFGLVTGLLGMAFPIITGMLVDKIIPAAEPEQLFYMLVLLAAVSFAIFACTVSQSFLWLRLFGTSDVALQSATWDRLLNMPVTFFRKYNAGDLAERISGVSASFRLFADWISAGMSNALFSLVQIMLLLWYQPRLAWLAVGLTAIYVLLFALISVKLRKYTQKTAEQEGAVSGLFVQLVANIPKLRVAAAERRAFNRWSSAFSIQRSFAYKLREAGNHLQIINSGYPLLSSLVLFWAVPAFGIQMNPGEFVAFYTAYSILIGSVIGFCASSLPLFELLPLYQRIKPLLEEQPETAASRAEPGVLRGEIEISHISFAYHAPSGLTLDDVSLRVQAGEYIAIVGSSGSGKSTLLRLLLGFEMPVAGAVYYDGKDLNGLDLRAVRRQCGVVLQNGRVWSGDILQNIIGQSSDLTLNDAWDAAEAVGLDRDINQLPMGMHTVLSEDGGTFSGGQRQRILLARAIVHKPKIILLDEATSALDQISQEKVTEMLKNMNATRIVIAHRLSTIVHADRIIVMDKGKIVQQGTYKELLAKEGLFARMARRQVV</sequence>
<dbReference type="InterPro" id="IPR036640">
    <property type="entry name" value="ABC1_TM_sf"/>
</dbReference>
<dbReference type="GO" id="GO:0140359">
    <property type="term" value="F:ABC-type transporter activity"/>
    <property type="evidence" value="ECO:0007669"/>
    <property type="project" value="InterPro"/>
</dbReference>
<proteinExistence type="predicted"/>
<dbReference type="SMART" id="SM00382">
    <property type="entry name" value="AAA"/>
    <property type="match status" value="1"/>
</dbReference>
<dbReference type="CDD" id="cd07346">
    <property type="entry name" value="ABC_6TM_exporters"/>
    <property type="match status" value="1"/>
</dbReference>
<evidence type="ECO:0000313" key="13">
    <source>
        <dbReference type="EMBL" id="NME98318.1"/>
    </source>
</evidence>
<evidence type="ECO:0000256" key="4">
    <source>
        <dbReference type="ARBA" id="ARBA00022692"/>
    </source>
</evidence>
<dbReference type="FunFam" id="3.40.50.300:FF:000299">
    <property type="entry name" value="ABC transporter ATP-binding protein/permease"/>
    <property type="match status" value="1"/>
</dbReference>
<feature type="transmembrane region" description="Helical" evidence="10">
    <location>
        <begin position="673"/>
        <end position="697"/>
    </location>
</feature>
<dbReference type="NCBIfam" id="TIGR03797">
    <property type="entry name" value="NHLM_micro_ABC2"/>
    <property type="match status" value="1"/>
</dbReference>
<dbReference type="GO" id="GO:0008234">
    <property type="term" value="F:cysteine-type peptidase activity"/>
    <property type="evidence" value="ECO:0007669"/>
    <property type="project" value="UniProtKB-KW"/>
</dbReference>
<dbReference type="EMBL" id="JABAGO010000012">
    <property type="protein sequence ID" value="NME98318.1"/>
    <property type="molecule type" value="Genomic_DNA"/>
</dbReference>
<evidence type="ECO:0000256" key="9">
    <source>
        <dbReference type="ARBA" id="ARBA00023136"/>
    </source>
</evidence>